<organism evidence="1 2">
    <name type="scientific">Flagellimonas olearia</name>
    <dbReference type="NCBI Taxonomy" id="552546"/>
    <lineage>
        <taxon>Bacteria</taxon>
        <taxon>Pseudomonadati</taxon>
        <taxon>Bacteroidota</taxon>
        <taxon>Flavobacteriia</taxon>
        <taxon>Flavobacteriales</taxon>
        <taxon>Flavobacteriaceae</taxon>
        <taxon>Flagellimonas</taxon>
    </lineage>
</organism>
<name>A0A6I1DW74_9FLAO</name>
<proteinExistence type="predicted"/>
<evidence type="ECO:0000313" key="1">
    <source>
        <dbReference type="EMBL" id="KAB7528234.1"/>
    </source>
</evidence>
<dbReference type="AlphaFoldDB" id="A0A6I1DW74"/>
<protein>
    <submittedName>
        <fullName evidence="1">Uncharacterized protein</fullName>
    </submittedName>
</protein>
<reference evidence="1 2" key="1">
    <citation type="submission" date="2019-10" db="EMBL/GenBank/DDBJ databases">
        <title>Muricauda olearia CL-SS4 JCM15563 genome.</title>
        <authorList>
            <person name="Liu L."/>
        </authorList>
    </citation>
    <scope>NUCLEOTIDE SEQUENCE [LARGE SCALE GENOMIC DNA]</scope>
    <source>
        <strain evidence="1 2">CL-SS4</strain>
    </source>
</reference>
<dbReference type="RefSeq" id="WP_152131647.1">
    <property type="nucleotide sequence ID" value="NZ_WELG01000002.1"/>
</dbReference>
<accession>A0A6I1DW74</accession>
<dbReference type="EMBL" id="WELG01000002">
    <property type="protein sequence ID" value="KAB7528234.1"/>
    <property type="molecule type" value="Genomic_DNA"/>
</dbReference>
<comment type="caution">
    <text evidence="1">The sequence shown here is derived from an EMBL/GenBank/DDBJ whole genome shotgun (WGS) entry which is preliminary data.</text>
</comment>
<dbReference type="Proteomes" id="UP000429785">
    <property type="component" value="Unassembled WGS sequence"/>
</dbReference>
<gene>
    <name evidence="1" type="ORF">F8C76_10205</name>
</gene>
<sequence>MGTWDEYSKLLKAYEKEDLEFKVFQKNEDYTFDFNGLDLVGVKTIEHYFKDGELIHLVTKIESPNYSYIHIESGDNKNNSETIVDISIHKTTSGAEAIELYDNIKLSVASNQLTYSEEKTTETNKAITTKDGKNLNAKEIKEQYFNSNGKFAYLVIKHQGEDMDDMYINEYNGGRLNFVD</sequence>
<evidence type="ECO:0000313" key="2">
    <source>
        <dbReference type="Proteomes" id="UP000429785"/>
    </source>
</evidence>